<dbReference type="STRING" id="655819.J5K190"/>
<dbReference type="GeneID" id="19885899"/>
<accession>J5K190</accession>
<protein>
    <submittedName>
        <fullName evidence="1">Uncharacterized protein</fullName>
    </submittedName>
</protein>
<dbReference type="Proteomes" id="UP000002762">
    <property type="component" value="Unassembled WGS sequence"/>
</dbReference>
<reference evidence="1 2" key="1">
    <citation type="journal article" date="2012" name="Sci. Rep.">
        <title>Genomic perspectives on the evolution of fungal entomopathogenicity in Beauveria bassiana.</title>
        <authorList>
            <person name="Xiao G."/>
            <person name="Ying S.H."/>
            <person name="Zheng P."/>
            <person name="Wang Z.L."/>
            <person name="Zhang S."/>
            <person name="Xie X.Q."/>
            <person name="Shang Y."/>
            <person name="St Leger R.J."/>
            <person name="Zhao G.P."/>
            <person name="Wang C."/>
            <person name="Feng M.G."/>
        </authorList>
    </citation>
    <scope>NUCLEOTIDE SEQUENCE [LARGE SCALE GENOMIC DNA]</scope>
    <source>
        <strain evidence="1 2">ARSEF 2860</strain>
    </source>
</reference>
<dbReference type="AlphaFoldDB" id="J5K190"/>
<dbReference type="RefSeq" id="XP_008596206.1">
    <property type="nucleotide sequence ID" value="XM_008597984.1"/>
</dbReference>
<organism evidence="1 2">
    <name type="scientific">Beauveria bassiana (strain ARSEF 2860)</name>
    <name type="common">White muscardine disease fungus</name>
    <name type="synonym">Tritirachium shiotae</name>
    <dbReference type="NCBI Taxonomy" id="655819"/>
    <lineage>
        <taxon>Eukaryota</taxon>
        <taxon>Fungi</taxon>
        <taxon>Dikarya</taxon>
        <taxon>Ascomycota</taxon>
        <taxon>Pezizomycotina</taxon>
        <taxon>Sordariomycetes</taxon>
        <taxon>Hypocreomycetidae</taxon>
        <taxon>Hypocreales</taxon>
        <taxon>Cordycipitaceae</taxon>
        <taxon>Beauveria</taxon>
    </lineage>
</organism>
<evidence type="ECO:0000313" key="2">
    <source>
        <dbReference type="Proteomes" id="UP000002762"/>
    </source>
</evidence>
<proteinExistence type="predicted"/>
<dbReference type="HOGENOM" id="CLU_2372467_0_0_1"/>
<dbReference type="EMBL" id="JH725155">
    <property type="protein sequence ID" value="EJP67991.1"/>
    <property type="molecule type" value="Genomic_DNA"/>
</dbReference>
<gene>
    <name evidence="1" type="ORF">BBA_02887</name>
</gene>
<keyword evidence="2" id="KW-1185">Reference proteome</keyword>
<name>J5K190_BEAB2</name>
<dbReference type="InParanoid" id="J5K190"/>
<sequence length="95" mass="10034">MDSFVVEAGISDMAMAGGPTRCSHSDVVAPPFRSTSSGAAVTNSAQTLLEALPAVEAGEALLQAILRLHPDFQNDWRIRQHSWSDETQPASAAIA</sequence>
<evidence type="ECO:0000313" key="1">
    <source>
        <dbReference type="EMBL" id="EJP67991.1"/>
    </source>
</evidence>